<dbReference type="AlphaFoldDB" id="A0A7N0ZTC9"/>
<dbReference type="OMA" id="HELNQNA"/>
<name>A0A7N0ZTC9_KALFE</name>
<evidence type="ECO:0000313" key="1">
    <source>
        <dbReference type="EnsemblPlants" id="Kaladp0030s0074.1.v1.1"/>
    </source>
</evidence>
<proteinExistence type="predicted"/>
<dbReference type="EnsemblPlants" id="Kaladp0030s0074.1.v1.1">
    <property type="protein sequence ID" value="Kaladp0030s0074.1.v1.1"/>
    <property type="gene ID" value="Kaladp0030s0074.v1.1"/>
</dbReference>
<dbReference type="InterPro" id="IPR023213">
    <property type="entry name" value="CAT-like_dom_sf"/>
</dbReference>
<organism evidence="1 2">
    <name type="scientific">Kalanchoe fedtschenkoi</name>
    <name type="common">Lavender scallops</name>
    <name type="synonym">South American air plant</name>
    <dbReference type="NCBI Taxonomy" id="63787"/>
    <lineage>
        <taxon>Eukaryota</taxon>
        <taxon>Viridiplantae</taxon>
        <taxon>Streptophyta</taxon>
        <taxon>Embryophyta</taxon>
        <taxon>Tracheophyta</taxon>
        <taxon>Spermatophyta</taxon>
        <taxon>Magnoliopsida</taxon>
        <taxon>eudicotyledons</taxon>
        <taxon>Gunneridae</taxon>
        <taxon>Pentapetalae</taxon>
        <taxon>Saxifragales</taxon>
        <taxon>Crassulaceae</taxon>
        <taxon>Kalanchoe</taxon>
    </lineage>
</organism>
<accession>A0A7N0ZTC9</accession>
<evidence type="ECO:0000313" key="2">
    <source>
        <dbReference type="Proteomes" id="UP000594263"/>
    </source>
</evidence>
<protein>
    <recommendedName>
        <fullName evidence="3">Alcohol acetyltransferase</fullName>
    </recommendedName>
</protein>
<dbReference type="Gene3D" id="3.30.559.30">
    <property type="entry name" value="Nonribosomal peptide synthetase, condensation domain"/>
    <property type="match status" value="1"/>
</dbReference>
<reference evidence="1" key="1">
    <citation type="submission" date="2021-01" db="UniProtKB">
        <authorList>
            <consortium name="EnsemblPlants"/>
        </authorList>
    </citation>
    <scope>IDENTIFICATION</scope>
</reference>
<dbReference type="PANTHER" id="PTHR34375:SF3">
    <property type="entry name" value="CONDENSATION DOMAIN-CONTAINING PROTEIN"/>
    <property type="match status" value="1"/>
</dbReference>
<dbReference type="Gramene" id="Kaladp0030s0074.1.v1.1">
    <property type="protein sequence ID" value="Kaladp0030s0074.1.v1.1"/>
    <property type="gene ID" value="Kaladp0030s0074.v1.1"/>
</dbReference>
<dbReference type="Gene3D" id="3.30.559.10">
    <property type="entry name" value="Chloramphenicol acetyltransferase-like domain"/>
    <property type="match status" value="1"/>
</dbReference>
<dbReference type="Proteomes" id="UP000594263">
    <property type="component" value="Unplaced"/>
</dbReference>
<sequence>MDLKNAKPAGRAMGTTEQGWCRAVNGGTGITVLALLLSKDHGASAIQQALRKVQTHHPLLRSRLHRHPKSHTLSFVTSPTPFIEVRELDLESTSRILLRSNGTVAPLQKILEHELNENSWRSSAGSNDLDLFFATTYLLPDGRRVLALRFHTSVCDRTTAVSLLRELPGIVLEDGEGGDRGMRKDGGLKGEVNSGIEALMPAGVTEKGLLGRGVNMLGYSLSALRLTNLNFKDTKQPRSSQVVRLQLNLLETQNILAGCESRGIKLCGALAAAGLMAANSMKSSRDSSRKYGVVTLTDCRSGLNPPLKDYNFGFYHSAILNTHSIKADETVWDLATRCHQALQDSKAANKHFTDMSDLNFLMRKVVDSPSLTPSSSLRTSLVTVFDEPVVDTTSDAYRELGLEDYVGCASVHGVGPSIAIFDTVRDGRLDCACVYPSPLHSREQMADLVDKMKSLLVGAGGY</sequence>
<dbReference type="SUPFAM" id="SSF52777">
    <property type="entry name" value="CoA-dependent acyltransferases"/>
    <property type="match status" value="2"/>
</dbReference>
<keyword evidence="2" id="KW-1185">Reference proteome</keyword>
<dbReference type="PANTHER" id="PTHR34375">
    <property type="entry name" value="GATA ZINC FINGER PROTEIN-RELATED"/>
    <property type="match status" value="1"/>
</dbReference>
<evidence type="ECO:0008006" key="3">
    <source>
        <dbReference type="Google" id="ProtNLM"/>
    </source>
</evidence>